<evidence type="ECO:0000256" key="2">
    <source>
        <dbReference type="ARBA" id="ARBA00023002"/>
    </source>
</evidence>
<dbReference type="InterPro" id="IPR016161">
    <property type="entry name" value="Ald_DH/histidinol_DH"/>
</dbReference>
<dbReference type="Gene3D" id="3.40.605.10">
    <property type="entry name" value="Aldehyde Dehydrogenase, Chain A, domain 1"/>
    <property type="match status" value="1"/>
</dbReference>
<comment type="caution">
    <text evidence="6">The sequence shown here is derived from an EMBL/GenBank/DDBJ whole genome shotgun (WGS) entry which is preliminary data.</text>
</comment>
<evidence type="ECO:0000313" key="6">
    <source>
        <dbReference type="EMBL" id="PPA68479.1"/>
    </source>
</evidence>
<evidence type="ECO:0000256" key="1">
    <source>
        <dbReference type="ARBA" id="ARBA00009986"/>
    </source>
</evidence>
<dbReference type="PROSITE" id="PS00070">
    <property type="entry name" value="ALDEHYDE_DEHYDR_CYS"/>
    <property type="match status" value="1"/>
</dbReference>
<dbReference type="AlphaFoldDB" id="A0A2S5G673"/>
<protein>
    <submittedName>
        <fullName evidence="6">Aldehyde dehydrogenase family protein</fullName>
    </submittedName>
</protein>
<name>A0A2S5G673_9BACL</name>
<dbReference type="FunFam" id="3.40.309.10:FF:000012">
    <property type="entry name" value="Betaine aldehyde dehydrogenase"/>
    <property type="match status" value="1"/>
</dbReference>
<dbReference type="InterPro" id="IPR029510">
    <property type="entry name" value="Ald_DH_CS_GLU"/>
</dbReference>
<dbReference type="SUPFAM" id="SSF53720">
    <property type="entry name" value="ALDH-like"/>
    <property type="match status" value="1"/>
</dbReference>
<sequence>MTIEAKNYIDGQWVTSENEIIKSYNPANFDEAIGEMQSSTEKDIDLAVEAAKRVSKQWKRTGYVERGNFLYKVADEIEKNLNEIAETLTKEMGKTLTEAIGETKRGIAILRYYASEGMRKQGDVIPATDQEALMYTKREPIGVVGIITPWNFPVAIPIWKIAPALIYGNTVVFKPATESAITAFKVVECFVKAGLPKGVLNFITGAGRTVGNALISNENIDGISFTGSDSTGKLVAEAATRNSVKFQLEMGGKNPVIVMDDANLEDAVNGIMSGAFKSTGQKCTATSRVIVEEGIYEKLKDRLVNESKNIKVGNGLEESTWMGPCVSESQMNTVLDYISIGQNEGAKLLVGGERLTEGELKKGYYVSPAVFENVHSEMRIANEEIFGPVIALIKVKNITEAIEAANSTRYGLSASLYTSNIAKALEYIEDIESGMVRVNAESAGVELQAPFGGTKFSSAGSKEQGEAAKEFYTTSKTVLIRG</sequence>
<dbReference type="InterPro" id="IPR016162">
    <property type="entry name" value="Ald_DH_N"/>
</dbReference>
<keyword evidence="7" id="KW-1185">Reference proteome</keyword>
<proteinExistence type="inferred from homology"/>
<dbReference type="OrthoDB" id="9762913at2"/>
<feature type="domain" description="Aldehyde dehydrogenase" evidence="5">
    <location>
        <begin position="13"/>
        <end position="478"/>
    </location>
</feature>
<dbReference type="Gene3D" id="3.40.309.10">
    <property type="entry name" value="Aldehyde Dehydrogenase, Chain A, domain 2"/>
    <property type="match status" value="1"/>
</dbReference>
<reference evidence="6 7" key="1">
    <citation type="submission" date="2018-02" db="EMBL/GenBank/DDBJ databases">
        <title>Jeotgalibacillus proteolyticum sp. nov. a protease producing bacterium isolated from ocean sediments of Laizhou Bay.</title>
        <authorList>
            <person name="Li Y."/>
        </authorList>
    </citation>
    <scope>NUCLEOTIDE SEQUENCE [LARGE SCALE GENOMIC DNA]</scope>
    <source>
        <strain evidence="6 7">22-7</strain>
    </source>
</reference>
<dbReference type="FunFam" id="3.40.605.10:FF:000007">
    <property type="entry name" value="NAD/NADP-dependent betaine aldehyde dehydrogenase"/>
    <property type="match status" value="1"/>
</dbReference>
<dbReference type="PROSITE" id="PS00687">
    <property type="entry name" value="ALDEHYDE_DEHYDR_GLU"/>
    <property type="match status" value="1"/>
</dbReference>
<dbReference type="Pfam" id="PF00171">
    <property type="entry name" value="Aldedh"/>
    <property type="match status" value="1"/>
</dbReference>
<dbReference type="NCBIfam" id="NF042993">
    <property type="entry name" value="AlphKGSA_gudD"/>
    <property type="match status" value="1"/>
</dbReference>
<dbReference type="RefSeq" id="WP_104059880.1">
    <property type="nucleotide sequence ID" value="NZ_PREZ01000012.1"/>
</dbReference>
<dbReference type="PANTHER" id="PTHR11699">
    <property type="entry name" value="ALDEHYDE DEHYDROGENASE-RELATED"/>
    <property type="match status" value="1"/>
</dbReference>
<dbReference type="InterPro" id="IPR015590">
    <property type="entry name" value="Aldehyde_DH_dom"/>
</dbReference>
<evidence type="ECO:0000256" key="3">
    <source>
        <dbReference type="PROSITE-ProRule" id="PRU10007"/>
    </source>
</evidence>
<organism evidence="6 7">
    <name type="scientific">Jeotgalibacillus proteolyticus</name>
    <dbReference type="NCBI Taxonomy" id="2082395"/>
    <lineage>
        <taxon>Bacteria</taxon>
        <taxon>Bacillati</taxon>
        <taxon>Bacillota</taxon>
        <taxon>Bacilli</taxon>
        <taxon>Bacillales</taxon>
        <taxon>Caryophanaceae</taxon>
        <taxon>Jeotgalibacillus</taxon>
    </lineage>
</organism>
<gene>
    <name evidence="6" type="ORF">C4B60_20770</name>
</gene>
<evidence type="ECO:0000259" key="5">
    <source>
        <dbReference type="Pfam" id="PF00171"/>
    </source>
</evidence>
<evidence type="ECO:0000256" key="4">
    <source>
        <dbReference type="RuleBase" id="RU003345"/>
    </source>
</evidence>
<dbReference type="InterPro" id="IPR016163">
    <property type="entry name" value="Ald_DH_C"/>
</dbReference>
<dbReference type="InterPro" id="IPR054869">
    <property type="entry name" value="AlphKGSA_gudD"/>
</dbReference>
<dbReference type="Proteomes" id="UP000239047">
    <property type="component" value="Unassembled WGS sequence"/>
</dbReference>
<dbReference type="InterPro" id="IPR016160">
    <property type="entry name" value="Ald_DH_CS_CYS"/>
</dbReference>
<feature type="active site" evidence="3">
    <location>
        <position position="249"/>
    </location>
</feature>
<evidence type="ECO:0000313" key="7">
    <source>
        <dbReference type="Proteomes" id="UP000239047"/>
    </source>
</evidence>
<accession>A0A2S5G673</accession>
<dbReference type="EMBL" id="PREZ01000012">
    <property type="protein sequence ID" value="PPA68479.1"/>
    <property type="molecule type" value="Genomic_DNA"/>
</dbReference>
<dbReference type="GO" id="GO:0016620">
    <property type="term" value="F:oxidoreductase activity, acting on the aldehyde or oxo group of donors, NAD or NADP as acceptor"/>
    <property type="evidence" value="ECO:0007669"/>
    <property type="project" value="InterPro"/>
</dbReference>
<keyword evidence="2 4" id="KW-0560">Oxidoreductase</keyword>
<comment type="similarity">
    <text evidence="1 4">Belongs to the aldehyde dehydrogenase family.</text>
</comment>